<evidence type="ECO:0000313" key="9">
    <source>
        <dbReference type="Proteomes" id="UP000635477"/>
    </source>
</evidence>
<dbReference type="AlphaFoldDB" id="A0A8H4XGH8"/>
<evidence type="ECO:0000256" key="2">
    <source>
        <dbReference type="ARBA" id="ARBA00023125"/>
    </source>
</evidence>
<dbReference type="GO" id="GO:0006384">
    <property type="term" value="P:transcription initiation at RNA polymerase III promoter"/>
    <property type="evidence" value="ECO:0007669"/>
    <property type="project" value="InterPro"/>
</dbReference>
<comment type="caution">
    <text evidence="8">The sequence shown here is derived from an EMBL/GenBank/DDBJ whole genome shotgun (WGS) entry which is preliminary data.</text>
</comment>
<dbReference type="Proteomes" id="UP000635477">
    <property type="component" value="Unassembled WGS sequence"/>
</dbReference>
<protein>
    <recommendedName>
        <fullName evidence="10">Transcription factor tau subunit sfc1</fullName>
    </recommendedName>
</protein>
<keyword evidence="2" id="KW-0238">DNA-binding</keyword>
<keyword evidence="3" id="KW-0804">Transcription</keyword>
<dbReference type="GO" id="GO:0001003">
    <property type="term" value="F:RNA polymerase III type 2 promoter sequence-specific DNA binding"/>
    <property type="evidence" value="ECO:0007669"/>
    <property type="project" value="TreeGrafter"/>
</dbReference>
<feature type="compositionally biased region" description="Basic residues" evidence="5">
    <location>
        <begin position="523"/>
        <end position="533"/>
    </location>
</feature>
<dbReference type="Gene3D" id="3.30.200.160">
    <property type="entry name" value="TFIIIC, subcomplex tauA, subunit Sfc1, barrel domain"/>
    <property type="match status" value="1"/>
</dbReference>
<evidence type="ECO:0000259" key="7">
    <source>
        <dbReference type="Pfam" id="PF17682"/>
    </source>
</evidence>
<evidence type="ECO:0000313" key="8">
    <source>
        <dbReference type="EMBL" id="KAF4974256.1"/>
    </source>
</evidence>
<gene>
    <name evidence="8" type="ORF">FZEAL_8818</name>
</gene>
<evidence type="ECO:0008006" key="10">
    <source>
        <dbReference type="Google" id="ProtNLM"/>
    </source>
</evidence>
<dbReference type="InterPro" id="IPR040454">
    <property type="entry name" value="TF_IIIC_Tfc1/Sfc1"/>
</dbReference>
<dbReference type="GO" id="GO:0001002">
    <property type="term" value="F:RNA polymerase III type 1 promoter sequence-specific DNA binding"/>
    <property type="evidence" value="ECO:0007669"/>
    <property type="project" value="TreeGrafter"/>
</dbReference>
<dbReference type="InterPro" id="IPR042536">
    <property type="entry name" value="TFIIIC_tauA_Sfc1"/>
</dbReference>
<proteinExistence type="predicted"/>
<feature type="compositionally biased region" description="Acidic residues" evidence="5">
    <location>
        <begin position="574"/>
        <end position="597"/>
    </location>
</feature>
<dbReference type="PANTHER" id="PTHR13230:SF5">
    <property type="entry name" value="GENERAL TRANSCRIPTION FACTOR 3C POLYPEPTIDE 5"/>
    <property type="match status" value="1"/>
</dbReference>
<evidence type="ECO:0000256" key="3">
    <source>
        <dbReference type="ARBA" id="ARBA00023163"/>
    </source>
</evidence>
<keyword evidence="9" id="KW-1185">Reference proteome</keyword>
<sequence length="597" mass="67302">MEHSSDENGYESPDVQQHENARVGKSTRSAPPATAPKYKVPARLLGAVEIPAVVENVDRAVKAFGRVPNLQHVMDASRTSIPFYLTPESPFCKPIMSHNARSHNVVLKVTVPKRTGRKRKRGTDGPWEGDIELTDAEAQPAPKDEVSSYARLDDPKVLRRKLADNIDKYEVEAVGIIKNTHRFRGLADFYWDMSKSSFAQRYVDQVLPGDVDMIKEFKFLPGNDKGPNVDILPPPMFTHMSLPFNYQYSQNPYVRATEDGGTVNTTAVKQVGYFIGAEDPAPLGPQLAPDMTDPRMVEIMAELEAAFELRPVWTRRSLLNHLGGKLKNWNELKKYLNYAAYQFKGGPWRDGVVPYGVDPRSDPKYRVYQTLMFKLPKQKRAQKGQTWKSLRRVQMGPLKEFLEELSESHVFDGETFHTDGKVWQVCDITDPLLKELLDGAATRPEWDPSSGWYHGGLWAKVKAIMKTKLVAIQFDRHLTREDFSITLQTGDQTPVRSNQATFHLPLPNLRLTDEELTQLRGRQPTKKNKHKGYSVRVRDPNAGTKRTAEPSSAADSQTEEARLLDEMGSGNEDSGSDEDDSGDDEDTRGNDEDTIYG</sequence>
<evidence type="ECO:0000256" key="5">
    <source>
        <dbReference type="SAM" id="MobiDB-lite"/>
    </source>
</evidence>
<accession>A0A8H4XGH8</accession>
<feature type="domain" description="Transcription factor IIIC subunit Tfc1/Sfc1 triple barrel" evidence="7">
    <location>
        <begin position="47"/>
        <end position="191"/>
    </location>
</feature>
<evidence type="ECO:0000256" key="4">
    <source>
        <dbReference type="ARBA" id="ARBA00023242"/>
    </source>
</evidence>
<dbReference type="GO" id="GO:0005634">
    <property type="term" value="C:nucleus"/>
    <property type="evidence" value="ECO:0007669"/>
    <property type="project" value="UniProtKB-SubCell"/>
</dbReference>
<evidence type="ECO:0000256" key="1">
    <source>
        <dbReference type="ARBA" id="ARBA00004123"/>
    </source>
</evidence>
<dbReference type="InterPro" id="IPR019136">
    <property type="entry name" value="TF_IIIC_su-5_HTH"/>
</dbReference>
<feature type="region of interest" description="Disordered" evidence="5">
    <location>
        <begin position="1"/>
        <end position="35"/>
    </location>
</feature>
<dbReference type="Pfam" id="PF09734">
    <property type="entry name" value="Tau95"/>
    <property type="match status" value="1"/>
</dbReference>
<feature type="domain" description="Transcription factor IIIC subunit 5 HTH" evidence="6">
    <location>
        <begin position="231"/>
        <end position="374"/>
    </location>
</feature>
<name>A0A8H4XGH8_9HYPO</name>
<comment type="subcellular location">
    <subcellularLocation>
        <location evidence="1">Nucleus</location>
    </subcellularLocation>
</comment>
<dbReference type="InterPro" id="IPR041499">
    <property type="entry name" value="Tfc1/Sfc1_N"/>
</dbReference>
<evidence type="ECO:0000259" key="6">
    <source>
        <dbReference type="Pfam" id="PF09734"/>
    </source>
</evidence>
<reference evidence="8" key="1">
    <citation type="journal article" date="2020" name="BMC Genomics">
        <title>Correction to: Identification and distribution of gene clusters required for synthesis of sphingolipid metabolism inhibitors in diverse species of the filamentous fungus Fusarium.</title>
        <authorList>
            <person name="Kim H.S."/>
            <person name="Lohmar J.M."/>
            <person name="Busman M."/>
            <person name="Brown D.W."/>
            <person name="Naumann T.A."/>
            <person name="Divon H.H."/>
            <person name="Lysoe E."/>
            <person name="Uhlig S."/>
            <person name="Proctor R.H."/>
        </authorList>
    </citation>
    <scope>NUCLEOTIDE SEQUENCE</scope>
    <source>
        <strain evidence="8">NRRL 22465</strain>
    </source>
</reference>
<dbReference type="EMBL" id="JABEYC010000784">
    <property type="protein sequence ID" value="KAF4974256.1"/>
    <property type="molecule type" value="Genomic_DNA"/>
</dbReference>
<keyword evidence="4" id="KW-0539">Nucleus</keyword>
<feature type="region of interest" description="Disordered" evidence="5">
    <location>
        <begin position="518"/>
        <end position="597"/>
    </location>
</feature>
<dbReference type="OrthoDB" id="5598268at2759"/>
<dbReference type="Pfam" id="PF17682">
    <property type="entry name" value="Tau95_N"/>
    <property type="match status" value="1"/>
</dbReference>
<dbReference type="PANTHER" id="PTHR13230">
    <property type="entry name" value="GENERAL TRANSCRIPTION FACTOR IIIC, POLYPEPTIDE 5"/>
    <property type="match status" value="1"/>
</dbReference>
<organism evidence="8 9">
    <name type="scientific">Fusarium zealandicum</name>
    <dbReference type="NCBI Taxonomy" id="1053134"/>
    <lineage>
        <taxon>Eukaryota</taxon>
        <taxon>Fungi</taxon>
        <taxon>Dikarya</taxon>
        <taxon>Ascomycota</taxon>
        <taxon>Pezizomycotina</taxon>
        <taxon>Sordariomycetes</taxon>
        <taxon>Hypocreomycetidae</taxon>
        <taxon>Hypocreales</taxon>
        <taxon>Nectriaceae</taxon>
        <taxon>Fusarium</taxon>
        <taxon>Fusarium staphyleae species complex</taxon>
    </lineage>
</organism>
<reference evidence="8" key="2">
    <citation type="submission" date="2020-05" db="EMBL/GenBank/DDBJ databases">
        <authorList>
            <person name="Kim H.-S."/>
            <person name="Proctor R.H."/>
            <person name="Brown D.W."/>
        </authorList>
    </citation>
    <scope>NUCLEOTIDE SEQUENCE</scope>
    <source>
        <strain evidence="8">NRRL 22465</strain>
    </source>
</reference>
<dbReference type="GO" id="GO:0000127">
    <property type="term" value="C:transcription factor TFIIIC complex"/>
    <property type="evidence" value="ECO:0007669"/>
    <property type="project" value="InterPro"/>
</dbReference>